<accession>A0A9J5XKY8</accession>
<dbReference type="Proteomes" id="UP000824120">
    <property type="component" value="Chromosome 8"/>
</dbReference>
<feature type="domain" description="MSP" evidence="19">
    <location>
        <begin position="8"/>
        <end position="128"/>
    </location>
</feature>
<dbReference type="PANTHER" id="PTHR10809">
    <property type="entry name" value="VESICLE-ASSOCIATED MEMBRANE PROTEIN-ASSOCIATED PROTEIN"/>
    <property type="match status" value="1"/>
</dbReference>
<dbReference type="FunFam" id="3.10.20.90:FF:000010">
    <property type="entry name" value="Autophagy-related protein"/>
    <property type="match status" value="1"/>
</dbReference>
<dbReference type="SUPFAM" id="SSF54236">
    <property type="entry name" value="Ubiquitin-like"/>
    <property type="match status" value="1"/>
</dbReference>
<dbReference type="CDD" id="cd16128">
    <property type="entry name" value="Ubl_ATG8"/>
    <property type="match status" value="1"/>
</dbReference>
<dbReference type="FunFam" id="2.60.40.10:FF:000813">
    <property type="entry name" value="Vesicle-associated protein 1-1"/>
    <property type="match status" value="1"/>
</dbReference>
<keyword evidence="10" id="KW-0072">Autophagy</keyword>
<dbReference type="Pfam" id="PF00635">
    <property type="entry name" value="Motile_Sperm"/>
    <property type="match status" value="1"/>
</dbReference>
<keyword evidence="7 18" id="KW-0812">Transmembrane</keyword>
<dbReference type="Gene3D" id="2.60.40.10">
    <property type="entry name" value="Immunoglobulins"/>
    <property type="match status" value="1"/>
</dbReference>
<evidence type="ECO:0000256" key="4">
    <source>
        <dbReference type="ARBA" id="ARBA00007293"/>
    </source>
</evidence>
<dbReference type="GO" id="GO:0006914">
    <property type="term" value="P:autophagy"/>
    <property type="evidence" value="ECO:0007669"/>
    <property type="project" value="UniProtKB-KW"/>
</dbReference>
<keyword evidence="12" id="KW-0206">Cytoskeleton</keyword>
<comment type="similarity">
    <text evidence="4">Belongs to the ATG8 family.</text>
</comment>
<evidence type="ECO:0000256" key="13">
    <source>
        <dbReference type="ARBA" id="ARBA00023288"/>
    </source>
</evidence>
<dbReference type="Pfam" id="PF02991">
    <property type="entry name" value="ATG8"/>
    <property type="match status" value="1"/>
</dbReference>
<evidence type="ECO:0000256" key="9">
    <source>
        <dbReference type="ARBA" id="ARBA00022989"/>
    </source>
</evidence>
<reference evidence="20 21" key="1">
    <citation type="submission" date="2020-09" db="EMBL/GenBank/DDBJ databases">
        <title>De no assembly of potato wild relative species, Solanum commersonii.</title>
        <authorList>
            <person name="Cho K."/>
        </authorList>
    </citation>
    <scope>NUCLEOTIDE SEQUENCE [LARGE SCALE GENOMIC DNA]</scope>
    <source>
        <strain evidence="20">LZ3.2</strain>
        <tissue evidence="20">Leaf</tissue>
    </source>
</reference>
<comment type="subcellular location">
    <subcellularLocation>
        <location evidence="2">Cytoplasm</location>
        <location evidence="2">Cytoskeleton</location>
    </subcellularLocation>
    <subcellularLocation>
        <location evidence="3">Cytoplasmic vesicle</location>
        <location evidence="3">Autophagosome membrane</location>
        <topology evidence="3">Lipid-anchor</topology>
    </subcellularLocation>
    <subcellularLocation>
        <location evidence="1">Membrane</location>
        <topology evidence="1">Single-pass type IV membrane protein</topology>
    </subcellularLocation>
    <subcellularLocation>
        <location evidence="15">Vacuole membrane</location>
    </subcellularLocation>
</comment>
<evidence type="ECO:0000256" key="8">
    <source>
        <dbReference type="ARBA" id="ARBA00022786"/>
    </source>
</evidence>
<keyword evidence="6" id="KW-0926">Vacuole</keyword>
<evidence type="ECO:0000256" key="3">
    <source>
        <dbReference type="ARBA" id="ARBA00004512"/>
    </source>
</evidence>
<evidence type="ECO:0000256" key="5">
    <source>
        <dbReference type="ARBA" id="ARBA00008932"/>
    </source>
</evidence>
<sequence length="346" mass="38823">MSSAETELLTVDPLELKFAFELKKQISCSLQLSNKTENHVAFKVKTTNPKKYCVRPNTGIVSPRSTCDVIVTMQAQKEAPSDMQCKDKFLLQSVVASAVTNPKDITQEMFNKEPGRVVEECKLKVIYLPPPQPPSPVAEGSEEGSSPRQSLTENDNQNGSELTRTFLETHDKSTEAKSVIYRLTEEKAGALHQSNRLRQELEIMRRDVSKSHSGGVSFKFVIVVGLIGVVLGYILKKKRRAEASRIREKYTDRIPVIVEKAERSDIPNIDKKKYLVPADLTVGQFVYVIRKRIKLSAEKAIFIFVDNVLPPTGAIMSSIYDEKKDEDGFLYVTYSGENTFGDLNLV</sequence>
<dbReference type="SUPFAM" id="SSF49354">
    <property type="entry name" value="PapD-like"/>
    <property type="match status" value="1"/>
</dbReference>
<protein>
    <recommendedName>
        <fullName evidence="19">MSP domain-containing protein</fullName>
    </recommendedName>
</protein>
<evidence type="ECO:0000256" key="6">
    <source>
        <dbReference type="ARBA" id="ARBA00022554"/>
    </source>
</evidence>
<dbReference type="InterPro" id="IPR029071">
    <property type="entry name" value="Ubiquitin-like_domsf"/>
</dbReference>
<dbReference type="InterPro" id="IPR008962">
    <property type="entry name" value="PapD-like_sf"/>
</dbReference>
<evidence type="ECO:0000313" key="20">
    <source>
        <dbReference type="EMBL" id="KAG5588929.1"/>
    </source>
</evidence>
<dbReference type="GO" id="GO:0005856">
    <property type="term" value="C:cytoskeleton"/>
    <property type="evidence" value="ECO:0007669"/>
    <property type="project" value="UniProtKB-SubCell"/>
</dbReference>
<dbReference type="GO" id="GO:0090158">
    <property type="term" value="P:endoplasmic reticulum membrane organization"/>
    <property type="evidence" value="ECO:0007669"/>
    <property type="project" value="TreeGrafter"/>
</dbReference>
<evidence type="ECO:0000256" key="1">
    <source>
        <dbReference type="ARBA" id="ARBA00004211"/>
    </source>
</evidence>
<evidence type="ECO:0000256" key="12">
    <source>
        <dbReference type="ARBA" id="ARBA00023212"/>
    </source>
</evidence>
<evidence type="ECO:0000256" key="2">
    <source>
        <dbReference type="ARBA" id="ARBA00004245"/>
    </source>
</evidence>
<dbReference type="AlphaFoldDB" id="A0A9J5XKY8"/>
<dbReference type="Gene3D" id="3.10.20.90">
    <property type="entry name" value="Phosphatidylinositol 3-kinase Catalytic Subunit, Chain A, domain 1"/>
    <property type="match status" value="1"/>
</dbReference>
<dbReference type="InterPro" id="IPR016763">
    <property type="entry name" value="VAP"/>
</dbReference>
<dbReference type="GO" id="GO:0061817">
    <property type="term" value="P:endoplasmic reticulum-plasma membrane tethering"/>
    <property type="evidence" value="ECO:0007669"/>
    <property type="project" value="TreeGrafter"/>
</dbReference>
<keyword evidence="9 18" id="KW-1133">Transmembrane helix</keyword>
<organism evidence="20 21">
    <name type="scientific">Solanum commersonii</name>
    <name type="common">Commerson's wild potato</name>
    <name type="synonym">Commerson's nightshade</name>
    <dbReference type="NCBI Taxonomy" id="4109"/>
    <lineage>
        <taxon>Eukaryota</taxon>
        <taxon>Viridiplantae</taxon>
        <taxon>Streptophyta</taxon>
        <taxon>Embryophyta</taxon>
        <taxon>Tracheophyta</taxon>
        <taxon>Spermatophyta</taxon>
        <taxon>Magnoliopsida</taxon>
        <taxon>eudicotyledons</taxon>
        <taxon>Gunneridae</taxon>
        <taxon>Pentapetalae</taxon>
        <taxon>asterids</taxon>
        <taxon>lamiids</taxon>
        <taxon>Solanales</taxon>
        <taxon>Solanaceae</taxon>
        <taxon>Solanoideae</taxon>
        <taxon>Solaneae</taxon>
        <taxon>Solanum</taxon>
    </lineage>
</organism>
<dbReference type="PANTHER" id="PTHR10809:SF6">
    <property type="entry name" value="AT11025P-RELATED"/>
    <property type="match status" value="1"/>
</dbReference>
<feature type="region of interest" description="Disordered" evidence="17">
    <location>
        <begin position="129"/>
        <end position="160"/>
    </location>
</feature>
<dbReference type="PROSITE" id="PS50202">
    <property type="entry name" value="MSP"/>
    <property type="match status" value="1"/>
</dbReference>
<evidence type="ECO:0000256" key="15">
    <source>
        <dbReference type="ARBA" id="ARBA00037813"/>
    </source>
</evidence>
<evidence type="ECO:0000256" key="7">
    <source>
        <dbReference type="ARBA" id="ARBA00022692"/>
    </source>
</evidence>
<dbReference type="OrthoDB" id="264603at2759"/>
<keyword evidence="12" id="KW-0963">Cytoplasm</keyword>
<dbReference type="InterPro" id="IPR004241">
    <property type="entry name" value="Atg8-like"/>
</dbReference>
<dbReference type="GO" id="GO:0000421">
    <property type="term" value="C:autophagosome membrane"/>
    <property type="evidence" value="ECO:0007669"/>
    <property type="project" value="UniProtKB-SubCell"/>
</dbReference>
<dbReference type="InterPro" id="IPR000535">
    <property type="entry name" value="MSP_dom"/>
</dbReference>
<evidence type="ECO:0000313" key="21">
    <source>
        <dbReference type="Proteomes" id="UP000824120"/>
    </source>
</evidence>
<name>A0A9J5XKY8_SOLCO</name>
<keyword evidence="21" id="KW-1185">Reference proteome</keyword>
<dbReference type="GO" id="GO:0005886">
    <property type="term" value="C:plasma membrane"/>
    <property type="evidence" value="ECO:0007669"/>
    <property type="project" value="TreeGrafter"/>
</dbReference>
<dbReference type="GO" id="GO:0005789">
    <property type="term" value="C:endoplasmic reticulum membrane"/>
    <property type="evidence" value="ECO:0007669"/>
    <property type="project" value="InterPro"/>
</dbReference>
<evidence type="ECO:0000256" key="14">
    <source>
        <dbReference type="ARBA" id="ARBA00023329"/>
    </source>
</evidence>
<dbReference type="EMBL" id="JACXVP010000008">
    <property type="protein sequence ID" value="KAG5588929.1"/>
    <property type="molecule type" value="Genomic_DNA"/>
</dbReference>
<evidence type="ECO:0000256" key="17">
    <source>
        <dbReference type="SAM" id="MobiDB-lite"/>
    </source>
</evidence>
<feature type="compositionally biased region" description="Polar residues" evidence="17">
    <location>
        <begin position="143"/>
        <end position="160"/>
    </location>
</feature>
<evidence type="ECO:0000256" key="16">
    <source>
        <dbReference type="PIRSR" id="PIRSR604241-50"/>
    </source>
</evidence>
<keyword evidence="11 18" id="KW-0472">Membrane</keyword>
<evidence type="ECO:0000256" key="18">
    <source>
        <dbReference type="SAM" id="Phobius"/>
    </source>
</evidence>
<comment type="similarity">
    <text evidence="5">Belongs to the VAMP-associated protein (VAP) (TC 9.B.17) family.</text>
</comment>
<evidence type="ECO:0000256" key="11">
    <source>
        <dbReference type="ARBA" id="ARBA00023136"/>
    </source>
</evidence>
<evidence type="ECO:0000259" key="19">
    <source>
        <dbReference type="PROSITE" id="PS50202"/>
    </source>
</evidence>
<proteinExistence type="inferred from homology"/>
<dbReference type="InterPro" id="IPR013783">
    <property type="entry name" value="Ig-like_fold"/>
</dbReference>
<keyword evidence="8" id="KW-0833">Ubl conjugation pathway</keyword>
<keyword evidence="14" id="KW-0968">Cytoplasmic vesicle</keyword>
<keyword evidence="13 16" id="KW-0449">Lipoprotein</keyword>
<feature type="transmembrane region" description="Helical" evidence="18">
    <location>
        <begin position="216"/>
        <end position="235"/>
    </location>
</feature>
<gene>
    <name evidence="20" type="ORF">H5410_039443</name>
</gene>
<dbReference type="GO" id="GO:0031410">
    <property type="term" value="C:cytoplasmic vesicle"/>
    <property type="evidence" value="ECO:0007669"/>
    <property type="project" value="UniProtKB-KW"/>
</dbReference>
<evidence type="ECO:0000256" key="10">
    <source>
        <dbReference type="ARBA" id="ARBA00023006"/>
    </source>
</evidence>
<comment type="caution">
    <text evidence="20">The sequence shown here is derived from an EMBL/GenBank/DDBJ whole genome shotgun (WGS) entry which is preliminary data.</text>
</comment>
<feature type="lipid moiety-binding region" description="Phosphatidylserine amidated glycine; alternate" evidence="16">
    <location>
        <position position="341"/>
    </location>
</feature>